<keyword evidence="7" id="KW-1185">Reference proteome</keyword>
<dbReference type="SUPFAM" id="SSF102114">
    <property type="entry name" value="Radical SAM enzymes"/>
    <property type="match status" value="1"/>
</dbReference>
<gene>
    <name evidence="6" type="ORF">DNL40_15095</name>
</gene>
<dbReference type="InterPro" id="IPR006638">
    <property type="entry name" value="Elp3/MiaA/NifB-like_rSAM"/>
</dbReference>
<dbReference type="SFLD" id="SFLDG01094">
    <property type="entry name" value="Uncharacterised_Radical_SAM_Su"/>
    <property type="match status" value="1"/>
</dbReference>
<dbReference type="InterPro" id="IPR007197">
    <property type="entry name" value="rSAM"/>
</dbReference>
<dbReference type="RefSeq" id="WP_111252092.1">
    <property type="nucleotide sequence ID" value="NZ_QKWH01000017.1"/>
</dbReference>
<sequence>MSRRPSDTGAGEPVVAGLVRLSTVDWPGRLAAVVFLQGCPWRCTYCHNDAILDPRAPAAVPWGEVLAFLDRRRGLLDGVVFSGGEPTMSAALPAAVDAVRERGFAVGLHTGGPWPRRLATLLDSGRLDWVGLDVKHLPERYGAVTGAAPSGRAAWRSLEVLLASGVDHEVRTTVDPTAHTRAEVLELAARLRAAGVRRHVLQEVRPDGAAAAHADALTGWRLADLVGDGELPGVERRTA</sequence>
<dbReference type="GO" id="GO:0046872">
    <property type="term" value="F:metal ion binding"/>
    <property type="evidence" value="ECO:0007669"/>
    <property type="project" value="UniProtKB-KW"/>
</dbReference>
<dbReference type="Gene3D" id="3.20.20.70">
    <property type="entry name" value="Aldolase class I"/>
    <property type="match status" value="1"/>
</dbReference>
<evidence type="ECO:0000313" key="7">
    <source>
        <dbReference type="Proteomes" id="UP000248783"/>
    </source>
</evidence>
<comment type="caution">
    <text evidence="6">The sequence shown here is derived from an EMBL/GenBank/DDBJ whole genome shotgun (WGS) entry which is preliminary data.</text>
</comment>
<evidence type="ECO:0000256" key="3">
    <source>
        <dbReference type="ARBA" id="ARBA00023004"/>
    </source>
</evidence>
<dbReference type="InterPro" id="IPR058240">
    <property type="entry name" value="rSAM_sf"/>
</dbReference>
<dbReference type="InterPro" id="IPR013785">
    <property type="entry name" value="Aldolase_TIM"/>
</dbReference>
<keyword evidence="1" id="KW-0949">S-adenosyl-L-methionine</keyword>
<dbReference type="CDD" id="cd01335">
    <property type="entry name" value="Radical_SAM"/>
    <property type="match status" value="1"/>
</dbReference>
<dbReference type="PROSITE" id="PS51918">
    <property type="entry name" value="RADICAL_SAM"/>
    <property type="match status" value="1"/>
</dbReference>
<evidence type="ECO:0000256" key="2">
    <source>
        <dbReference type="ARBA" id="ARBA00022723"/>
    </source>
</evidence>
<evidence type="ECO:0000256" key="4">
    <source>
        <dbReference type="ARBA" id="ARBA00023014"/>
    </source>
</evidence>
<name>A0A2W5WTY1_9MICO</name>
<dbReference type="EMBL" id="QKWH01000017">
    <property type="protein sequence ID" value="PZR51696.1"/>
    <property type="molecule type" value="Genomic_DNA"/>
</dbReference>
<evidence type="ECO:0000256" key="1">
    <source>
        <dbReference type="ARBA" id="ARBA00022691"/>
    </source>
</evidence>
<dbReference type="Pfam" id="PF04055">
    <property type="entry name" value="Radical_SAM"/>
    <property type="match status" value="1"/>
</dbReference>
<reference evidence="6 7" key="1">
    <citation type="submission" date="2018-06" db="EMBL/GenBank/DDBJ databases">
        <title>Whole genome sequencing of a novel hydrocarbon degrading bacterial strain, PW21 isolated from oil contaminated produced water sample.</title>
        <authorList>
            <person name="Nagkirti P."/>
            <person name="Shaikh A."/>
            <person name="Gowdaman V."/>
            <person name="Engineer A.E."/>
            <person name="Dagar S."/>
            <person name="Dhakephalkar P.K."/>
        </authorList>
    </citation>
    <scope>NUCLEOTIDE SEQUENCE [LARGE SCALE GENOMIC DNA]</scope>
    <source>
        <strain evidence="6 7">PW21</strain>
    </source>
</reference>
<dbReference type="InterPro" id="IPR012840">
    <property type="entry name" value="NrdG2"/>
</dbReference>
<accession>A0A2W5WTY1</accession>
<organism evidence="6 7">
    <name type="scientific">Xylanimonas oleitrophica</name>
    <dbReference type="NCBI Taxonomy" id="2607479"/>
    <lineage>
        <taxon>Bacteria</taxon>
        <taxon>Bacillati</taxon>
        <taxon>Actinomycetota</taxon>
        <taxon>Actinomycetes</taxon>
        <taxon>Micrococcales</taxon>
        <taxon>Promicromonosporaceae</taxon>
        <taxon>Xylanimonas</taxon>
    </lineage>
</organism>
<dbReference type="SMART" id="SM00729">
    <property type="entry name" value="Elp3"/>
    <property type="match status" value="1"/>
</dbReference>
<dbReference type="Proteomes" id="UP000248783">
    <property type="component" value="Unassembled WGS sequence"/>
</dbReference>
<dbReference type="PANTHER" id="PTHR11228">
    <property type="entry name" value="RADICAL SAM DOMAIN PROTEIN"/>
    <property type="match status" value="1"/>
</dbReference>
<dbReference type="GO" id="GO:0051536">
    <property type="term" value="F:iron-sulfur cluster binding"/>
    <property type="evidence" value="ECO:0007669"/>
    <property type="project" value="UniProtKB-KW"/>
</dbReference>
<dbReference type="AlphaFoldDB" id="A0A2W5WTY1"/>
<dbReference type="NCBIfam" id="TIGR02495">
    <property type="entry name" value="NrdG2"/>
    <property type="match status" value="1"/>
</dbReference>
<keyword evidence="4" id="KW-0411">Iron-sulfur</keyword>
<keyword evidence="2" id="KW-0479">Metal-binding</keyword>
<proteinExistence type="predicted"/>
<dbReference type="SFLD" id="SFLDS00029">
    <property type="entry name" value="Radical_SAM"/>
    <property type="match status" value="1"/>
</dbReference>
<keyword evidence="3" id="KW-0408">Iron</keyword>
<evidence type="ECO:0000259" key="5">
    <source>
        <dbReference type="PROSITE" id="PS51918"/>
    </source>
</evidence>
<dbReference type="PANTHER" id="PTHR11228:SF27">
    <property type="entry name" value="GLYCYL-RADICAL ENZYME ACTIVATING ENZYME MJ1227-RELATED"/>
    <property type="match status" value="1"/>
</dbReference>
<dbReference type="InterPro" id="IPR050377">
    <property type="entry name" value="Radical_SAM_PqqE_MftC-like"/>
</dbReference>
<dbReference type="GO" id="GO:0003824">
    <property type="term" value="F:catalytic activity"/>
    <property type="evidence" value="ECO:0007669"/>
    <property type="project" value="InterPro"/>
</dbReference>
<feature type="domain" description="Radical SAM core" evidence="5">
    <location>
        <begin position="26"/>
        <end position="239"/>
    </location>
</feature>
<protein>
    <submittedName>
        <fullName evidence="6">Anaerobic ribonucleoside-triphosphate reductase activating protein</fullName>
    </submittedName>
</protein>
<evidence type="ECO:0000313" key="6">
    <source>
        <dbReference type="EMBL" id="PZR51696.1"/>
    </source>
</evidence>